<feature type="compositionally biased region" description="Low complexity" evidence="1">
    <location>
        <begin position="157"/>
        <end position="169"/>
    </location>
</feature>
<dbReference type="Pfam" id="PF12836">
    <property type="entry name" value="HHH_3"/>
    <property type="match status" value="1"/>
</dbReference>
<dbReference type="InterPro" id="IPR010994">
    <property type="entry name" value="RuvA_2-like"/>
</dbReference>
<dbReference type="RefSeq" id="WP_087456047.1">
    <property type="nucleotide sequence ID" value="NZ_CP021434.1"/>
</dbReference>
<dbReference type="KEGG" id="tum:CBW65_05830"/>
<evidence type="ECO:0000313" key="4">
    <source>
        <dbReference type="Proteomes" id="UP000195437"/>
    </source>
</evidence>
<evidence type="ECO:0000313" key="3">
    <source>
        <dbReference type="EMBL" id="ARU60655.1"/>
    </source>
</evidence>
<evidence type="ECO:0008006" key="5">
    <source>
        <dbReference type="Google" id="ProtNLM"/>
    </source>
</evidence>
<feature type="region of interest" description="Disordered" evidence="1">
    <location>
        <begin position="135"/>
        <end position="169"/>
    </location>
</feature>
<dbReference type="Proteomes" id="UP000195437">
    <property type="component" value="Chromosome"/>
</dbReference>
<feature type="transmembrane region" description="Helical" evidence="2">
    <location>
        <begin position="75"/>
        <end position="94"/>
    </location>
</feature>
<dbReference type="SUPFAM" id="SSF47781">
    <property type="entry name" value="RuvA domain 2-like"/>
    <property type="match status" value="1"/>
</dbReference>
<keyword evidence="4" id="KW-1185">Reference proteome</keyword>
<name>A0A1Y0IM71_9BACL</name>
<dbReference type="EMBL" id="CP021434">
    <property type="protein sequence ID" value="ARU60655.1"/>
    <property type="molecule type" value="Genomic_DNA"/>
</dbReference>
<feature type="transmembrane region" description="Helical" evidence="2">
    <location>
        <begin position="45"/>
        <end position="63"/>
    </location>
</feature>
<dbReference type="Gene3D" id="1.10.150.320">
    <property type="entry name" value="Photosystem II 12 kDa extrinsic protein"/>
    <property type="match status" value="1"/>
</dbReference>
<protein>
    <recommendedName>
        <fullName evidence="5">Helix-hairpin-helix DNA-binding motif class 1 domain-containing protein</fullName>
    </recommendedName>
</protein>
<keyword evidence="2" id="KW-0472">Membrane</keyword>
<reference evidence="4" key="1">
    <citation type="submission" date="2017-05" db="EMBL/GenBank/DDBJ databases">
        <authorList>
            <person name="Sung H."/>
        </authorList>
    </citation>
    <scope>NUCLEOTIDE SEQUENCE [LARGE SCALE GENOMIC DNA]</scope>
    <source>
        <strain evidence="4">AR23208</strain>
    </source>
</reference>
<evidence type="ECO:0000256" key="1">
    <source>
        <dbReference type="SAM" id="MobiDB-lite"/>
    </source>
</evidence>
<feature type="transmembrane region" description="Helical" evidence="2">
    <location>
        <begin position="18"/>
        <end position="38"/>
    </location>
</feature>
<organism evidence="3 4">
    <name type="scientific">Tumebacillus avium</name>
    <dbReference type="NCBI Taxonomy" id="1903704"/>
    <lineage>
        <taxon>Bacteria</taxon>
        <taxon>Bacillati</taxon>
        <taxon>Bacillota</taxon>
        <taxon>Bacilli</taxon>
        <taxon>Bacillales</taxon>
        <taxon>Alicyclobacillaceae</taxon>
        <taxon>Tumebacillus</taxon>
    </lineage>
</organism>
<gene>
    <name evidence="3" type="ORF">CBW65_05830</name>
</gene>
<sequence>MASITPKGSAWEWGKSLWMVWLLLFGMTTWISFLYIAYRAKQNKWAAWGLVYFAAFVFFLAYIDPEHNGTLLGELSLPVILLTWVVGILHGWMVRKEYLLRIVALSELNGRSTEALKNQIELEYDVDIDAVGQPKKGVKPVESQNGKQNVVVDKPQAASETAAADTTDAMPESLAASAPQMVDGLKEFTDDELAEETRPSVKPVVAAAPPGPEGPVDINNDTMERLATLPKVGIVLAMKAVSIRETQGGFDSVEQFVEAVGLKPHVAELLRELIVIRPLE</sequence>
<keyword evidence="2" id="KW-0812">Transmembrane</keyword>
<accession>A0A1Y0IM71</accession>
<dbReference type="AlphaFoldDB" id="A0A1Y0IM71"/>
<proteinExistence type="predicted"/>
<keyword evidence="2" id="KW-1133">Transmembrane helix</keyword>
<evidence type="ECO:0000256" key="2">
    <source>
        <dbReference type="SAM" id="Phobius"/>
    </source>
</evidence>
<dbReference type="OrthoDB" id="1929550at2"/>